<evidence type="ECO:0000256" key="7">
    <source>
        <dbReference type="ARBA" id="ARBA00049047"/>
    </source>
</evidence>
<evidence type="ECO:0000313" key="11">
    <source>
        <dbReference type="Proteomes" id="UP000664317"/>
    </source>
</evidence>
<dbReference type="InterPro" id="IPR011060">
    <property type="entry name" value="RibuloseP-bd_barrel"/>
</dbReference>
<proteinExistence type="inferred from homology"/>
<organism evidence="10 11">
    <name type="scientific">Algoriphagus oliviformis</name>
    <dbReference type="NCBI Taxonomy" id="2811231"/>
    <lineage>
        <taxon>Bacteria</taxon>
        <taxon>Pseudomonadati</taxon>
        <taxon>Bacteroidota</taxon>
        <taxon>Cytophagia</taxon>
        <taxon>Cytophagales</taxon>
        <taxon>Cyclobacteriaceae</taxon>
        <taxon>Algoriphagus</taxon>
    </lineage>
</organism>
<dbReference type="HAMAP" id="MF_00131">
    <property type="entry name" value="Trp_synth_alpha"/>
    <property type="match status" value="1"/>
</dbReference>
<feature type="active site" description="Proton acceptor" evidence="8">
    <location>
        <position position="57"/>
    </location>
</feature>
<evidence type="ECO:0000313" key="10">
    <source>
        <dbReference type="EMBL" id="MBN7811263.1"/>
    </source>
</evidence>
<dbReference type="InterPro" id="IPR002028">
    <property type="entry name" value="Trp_synthase_suA"/>
</dbReference>
<sequence length="257" mass="28328">MNRIHTLFQTKKENVLSIYFTAGFPKLDDTLAIMEAIQAGGADIIEIGVPYSDPVADGPTIQDSNKIALDNGMSMKLLFEQLKGFRSKIQLPVVLMGYLNPILQFGMEEFCKKCQEVGVDGLIVPDLPMQQYLDDYKAMFDQYGIVNTFLISPQTSEKRIREIDENSDGFIYMVSSHAITGAKADISPEQVAYFERVAAMELKNPRLIGFGISDAKTFAQAAQYSNGAIIGSAFIKVLKNAADLSGDIQGYLKGLKN</sequence>
<reference evidence="10 11" key="1">
    <citation type="submission" date="2021-03" db="EMBL/GenBank/DDBJ databases">
        <title>novel species isolated from a fishpond in China.</title>
        <authorList>
            <person name="Lu H."/>
            <person name="Cai Z."/>
        </authorList>
    </citation>
    <scope>NUCLEOTIDE SEQUENCE [LARGE SCALE GENOMIC DNA]</scope>
    <source>
        <strain evidence="10 11">H41</strain>
    </source>
</reference>
<dbReference type="Pfam" id="PF00290">
    <property type="entry name" value="Trp_syntA"/>
    <property type="match status" value="1"/>
</dbReference>
<comment type="catalytic activity">
    <reaction evidence="7 8">
        <text>(1S,2R)-1-C-(indol-3-yl)glycerol 3-phosphate + L-serine = D-glyceraldehyde 3-phosphate + L-tryptophan + H2O</text>
        <dbReference type="Rhea" id="RHEA:10532"/>
        <dbReference type="ChEBI" id="CHEBI:15377"/>
        <dbReference type="ChEBI" id="CHEBI:33384"/>
        <dbReference type="ChEBI" id="CHEBI:57912"/>
        <dbReference type="ChEBI" id="CHEBI:58866"/>
        <dbReference type="ChEBI" id="CHEBI:59776"/>
        <dbReference type="EC" id="4.2.1.20"/>
    </reaction>
</comment>
<dbReference type="GO" id="GO:0004834">
    <property type="term" value="F:tryptophan synthase activity"/>
    <property type="evidence" value="ECO:0007669"/>
    <property type="project" value="UniProtKB-EC"/>
</dbReference>
<evidence type="ECO:0000256" key="2">
    <source>
        <dbReference type="ARBA" id="ARBA00011270"/>
    </source>
</evidence>
<keyword evidence="3 8" id="KW-0028">Amino-acid biosynthesis</keyword>
<dbReference type="CDD" id="cd04724">
    <property type="entry name" value="Tryptophan_synthase_alpha"/>
    <property type="match status" value="1"/>
</dbReference>
<evidence type="ECO:0000256" key="4">
    <source>
        <dbReference type="ARBA" id="ARBA00022822"/>
    </source>
</evidence>
<feature type="active site" description="Proton acceptor" evidence="8">
    <location>
        <position position="46"/>
    </location>
</feature>
<comment type="pathway">
    <text evidence="1 8">Amino-acid biosynthesis; L-tryptophan biosynthesis; L-tryptophan from chorismate: step 5/5.</text>
</comment>
<evidence type="ECO:0000256" key="5">
    <source>
        <dbReference type="ARBA" id="ARBA00023141"/>
    </source>
</evidence>
<comment type="similarity">
    <text evidence="8 9">Belongs to the TrpA family.</text>
</comment>
<comment type="caution">
    <text evidence="10">The sequence shown here is derived from an EMBL/GenBank/DDBJ whole genome shotgun (WGS) entry which is preliminary data.</text>
</comment>
<accession>A0ABS3C2S6</accession>
<evidence type="ECO:0000256" key="1">
    <source>
        <dbReference type="ARBA" id="ARBA00004733"/>
    </source>
</evidence>
<dbReference type="InterPro" id="IPR018204">
    <property type="entry name" value="Trp_synthase_alpha_AS"/>
</dbReference>
<dbReference type="EMBL" id="JAFKCT010000003">
    <property type="protein sequence ID" value="MBN7811263.1"/>
    <property type="molecule type" value="Genomic_DNA"/>
</dbReference>
<evidence type="ECO:0000256" key="3">
    <source>
        <dbReference type="ARBA" id="ARBA00022605"/>
    </source>
</evidence>
<evidence type="ECO:0000256" key="6">
    <source>
        <dbReference type="ARBA" id="ARBA00023239"/>
    </source>
</evidence>
<keyword evidence="6 8" id="KW-0456">Lyase</keyword>
<dbReference type="Gene3D" id="3.20.20.70">
    <property type="entry name" value="Aldolase class I"/>
    <property type="match status" value="1"/>
</dbReference>
<dbReference type="NCBIfam" id="TIGR00262">
    <property type="entry name" value="trpA"/>
    <property type="match status" value="1"/>
</dbReference>
<dbReference type="PANTHER" id="PTHR43406">
    <property type="entry name" value="TRYPTOPHAN SYNTHASE, ALPHA CHAIN"/>
    <property type="match status" value="1"/>
</dbReference>
<evidence type="ECO:0000256" key="8">
    <source>
        <dbReference type="HAMAP-Rule" id="MF_00131"/>
    </source>
</evidence>
<keyword evidence="11" id="KW-1185">Reference proteome</keyword>
<keyword evidence="4 8" id="KW-0822">Tryptophan biosynthesis</keyword>
<gene>
    <name evidence="8" type="primary">trpA</name>
    <name evidence="10" type="ORF">J0A68_09860</name>
</gene>
<dbReference type="PANTHER" id="PTHR43406:SF1">
    <property type="entry name" value="TRYPTOPHAN SYNTHASE ALPHA CHAIN, CHLOROPLASTIC"/>
    <property type="match status" value="1"/>
</dbReference>
<keyword evidence="5 8" id="KW-0057">Aromatic amino acid biosynthesis</keyword>
<dbReference type="SUPFAM" id="SSF51366">
    <property type="entry name" value="Ribulose-phoshate binding barrel"/>
    <property type="match status" value="1"/>
</dbReference>
<dbReference type="EC" id="4.2.1.20" evidence="8"/>
<dbReference type="PROSITE" id="PS00167">
    <property type="entry name" value="TRP_SYNTHASE_ALPHA"/>
    <property type="match status" value="1"/>
</dbReference>
<comment type="function">
    <text evidence="8">The alpha subunit is responsible for the aldol cleavage of indoleglycerol phosphate to indole and glyceraldehyde 3-phosphate.</text>
</comment>
<comment type="subunit">
    <text evidence="2 8">Tetramer of two alpha and two beta chains.</text>
</comment>
<evidence type="ECO:0000256" key="9">
    <source>
        <dbReference type="RuleBase" id="RU003662"/>
    </source>
</evidence>
<protein>
    <recommendedName>
        <fullName evidence="8">Tryptophan synthase alpha chain</fullName>
        <ecNumber evidence="8">4.2.1.20</ecNumber>
    </recommendedName>
</protein>
<dbReference type="InterPro" id="IPR013785">
    <property type="entry name" value="Aldolase_TIM"/>
</dbReference>
<dbReference type="Proteomes" id="UP000664317">
    <property type="component" value="Unassembled WGS sequence"/>
</dbReference>
<name>A0ABS3C2S6_9BACT</name>
<dbReference type="RefSeq" id="WP_206578043.1">
    <property type="nucleotide sequence ID" value="NZ_JAFKCT010000003.1"/>
</dbReference>